<reference evidence="1 2" key="1">
    <citation type="submission" date="2018-10" db="EMBL/GenBank/DDBJ databases">
        <title>Pan-genome distribution and transcriptional activeness of fungal secondary metabolism genes in Aspergillus section Fumigati.</title>
        <authorList>
            <person name="Takahashi H."/>
            <person name="Umemura M."/>
            <person name="Ninomiya A."/>
            <person name="Kusuya Y."/>
            <person name="Urayama S."/>
            <person name="Shimizu M."/>
            <person name="Watanabe A."/>
            <person name="Kamei K."/>
            <person name="Yaguchi T."/>
            <person name="Hagiwara D."/>
        </authorList>
    </citation>
    <scope>NUCLEOTIDE SEQUENCE [LARGE SCALE GENOMIC DNA]</scope>
    <source>
        <strain evidence="1 2">IFM 55266</strain>
    </source>
</reference>
<protein>
    <submittedName>
        <fullName evidence="1">Uncharacterized protein</fullName>
    </submittedName>
</protein>
<dbReference type="EMBL" id="BHVY01000005">
    <property type="protein sequence ID" value="GIJ89095.1"/>
    <property type="molecule type" value="Genomic_DNA"/>
</dbReference>
<proteinExistence type="predicted"/>
<name>A0A9P3EXS4_9EURO</name>
<dbReference type="RefSeq" id="XP_043159841.1">
    <property type="nucleotide sequence ID" value="XM_043303906.1"/>
</dbReference>
<gene>
    <name evidence="1" type="ORF">Asppvi_008024</name>
</gene>
<accession>A0A9P3EXS4</accession>
<comment type="caution">
    <text evidence="1">The sequence shown here is derived from an EMBL/GenBank/DDBJ whole genome shotgun (WGS) entry which is preliminary data.</text>
</comment>
<dbReference type="Proteomes" id="UP001043456">
    <property type="component" value="Unassembled WGS sequence"/>
</dbReference>
<keyword evidence="2" id="KW-1185">Reference proteome</keyword>
<evidence type="ECO:0000313" key="1">
    <source>
        <dbReference type="EMBL" id="GIJ89095.1"/>
    </source>
</evidence>
<sequence>MDRLPQDIEQADLILVYTPKAAAMLVVKSASARQDPSSSAPCIIVQKVDWHIPGSKGHWTLNGPNVYYEDSDSDEDGDADEEDDDRNCTGEEMTLEMYIHKFKSQVEGDDEPNVVVRPHGRDVLKHYFFGSCPNCGVNGWFCRGCQQMWPDLFGSCGDDLSCPVCHGYDFACDDNMAIRYQETLKGRLRQRHEHQHDSAYSKSERRSLQEEMLSSLRDRYEWMNTRRAEMGMRKEDVDENPEGRGPKLKLEGTKRELQEILNLQDNQERADWLRSEMVKPRWTERWDDHLSKNDEKERGKGICDIQNRILSGEAHGVLKYSTARPCKDESTRA</sequence>
<organism evidence="1 2">
    <name type="scientific">Aspergillus pseudoviridinutans</name>
    <dbReference type="NCBI Taxonomy" id="1517512"/>
    <lineage>
        <taxon>Eukaryota</taxon>
        <taxon>Fungi</taxon>
        <taxon>Dikarya</taxon>
        <taxon>Ascomycota</taxon>
        <taxon>Pezizomycotina</taxon>
        <taxon>Eurotiomycetes</taxon>
        <taxon>Eurotiomycetidae</taxon>
        <taxon>Eurotiales</taxon>
        <taxon>Aspergillaceae</taxon>
        <taxon>Aspergillus</taxon>
        <taxon>Aspergillus subgen. Fumigati</taxon>
    </lineage>
</organism>
<dbReference type="GeneID" id="67006634"/>
<dbReference type="OrthoDB" id="4501419at2759"/>
<evidence type="ECO:0000313" key="2">
    <source>
        <dbReference type="Proteomes" id="UP001043456"/>
    </source>
</evidence>
<dbReference type="AlphaFoldDB" id="A0A9P3EXS4"/>